<protein>
    <submittedName>
        <fullName evidence="2">Uncharacterized protein</fullName>
    </submittedName>
</protein>
<evidence type="ECO:0000313" key="3">
    <source>
        <dbReference type="Proteomes" id="UP001165122"/>
    </source>
</evidence>
<feature type="chain" id="PRO_5040964112" evidence="1">
    <location>
        <begin position="35"/>
        <end position="178"/>
    </location>
</feature>
<comment type="caution">
    <text evidence="2">The sequence shown here is derived from an EMBL/GenBank/DDBJ whole genome shotgun (WGS) entry which is preliminary data.</text>
</comment>
<proteinExistence type="predicted"/>
<gene>
    <name evidence="2" type="ORF">TrLO_g2729</name>
</gene>
<dbReference type="Proteomes" id="UP001165122">
    <property type="component" value="Unassembled WGS sequence"/>
</dbReference>
<dbReference type="AlphaFoldDB" id="A0A9W7FPS1"/>
<keyword evidence="1" id="KW-0732">Signal</keyword>
<feature type="signal peptide" evidence="1">
    <location>
        <begin position="1"/>
        <end position="34"/>
    </location>
</feature>
<keyword evidence="3" id="KW-1185">Reference proteome</keyword>
<evidence type="ECO:0000256" key="1">
    <source>
        <dbReference type="SAM" id="SignalP"/>
    </source>
</evidence>
<dbReference type="EMBL" id="BRXW01000238">
    <property type="protein sequence ID" value="GMI15821.1"/>
    <property type="molecule type" value="Genomic_DNA"/>
</dbReference>
<name>A0A9W7FPS1_9STRA</name>
<dbReference type="OrthoDB" id="10493090at2759"/>
<organism evidence="2 3">
    <name type="scientific">Triparma laevis f. longispina</name>
    <dbReference type="NCBI Taxonomy" id="1714387"/>
    <lineage>
        <taxon>Eukaryota</taxon>
        <taxon>Sar</taxon>
        <taxon>Stramenopiles</taxon>
        <taxon>Ochrophyta</taxon>
        <taxon>Bolidophyceae</taxon>
        <taxon>Parmales</taxon>
        <taxon>Triparmaceae</taxon>
        <taxon>Triparma</taxon>
    </lineage>
</organism>
<accession>A0A9W7FPS1</accession>
<evidence type="ECO:0000313" key="2">
    <source>
        <dbReference type="EMBL" id="GMI15821.1"/>
    </source>
</evidence>
<sequence>MVTPSNKTASNLSYLASFLLLLLTFHLLSPLSLPLSTPPTPFHLTIPFKHHVKMLPLKLTTTRSHAPGSVVLDLFLPHVTILEGEVRIEDEECTVRMSGDLNFPSAQTSKITTSLSRTSCGFSTLSTSPVLTHVTISLLFLNLLNLKVDLDCESMLNVKLRRNWIGIDSTRCYIKSIT</sequence>
<reference evidence="3" key="1">
    <citation type="journal article" date="2023" name="Commun. Biol.">
        <title>Genome analysis of Parmales, the sister group of diatoms, reveals the evolutionary specialization of diatoms from phago-mixotrophs to photoautotrophs.</title>
        <authorList>
            <person name="Ban H."/>
            <person name="Sato S."/>
            <person name="Yoshikawa S."/>
            <person name="Yamada K."/>
            <person name="Nakamura Y."/>
            <person name="Ichinomiya M."/>
            <person name="Sato N."/>
            <person name="Blanc-Mathieu R."/>
            <person name="Endo H."/>
            <person name="Kuwata A."/>
            <person name="Ogata H."/>
        </authorList>
    </citation>
    <scope>NUCLEOTIDE SEQUENCE [LARGE SCALE GENOMIC DNA]</scope>
    <source>
        <strain evidence="3">NIES 3700</strain>
    </source>
</reference>